<evidence type="ECO:0000313" key="2">
    <source>
        <dbReference type="Proteomes" id="UP000230709"/>
    </source>
</evidence>
<protein>
    <submittedName>
        <fullName evidence="1">Uncharacterized protein</fullName>
    </submittedName>
</protein>
<reference evidence="2" key="1">
    <citation type="submission" date="2017-10" db="EMBL/GenBank/DDBJ databases">
        <title>Completed PacBio SMRT sequence of Methylosinus trichosporium OB3b reveals presence of a third large plasmid.</title>
        <authorList>
            <person name="Charles T.C."/>
            <person name="Lynch M.D.J."/>
            <person name="Heil J.R."/>
            <person name="Cheng J."/>
        </authorList>
    </citation>
    <scope>NUCLEOTIDE SEQUENCE [LARGE SCALE GENOMIC DNA]</scope>
    <source>
        <strain evidence="2">OB3b</strain>
    </source>
</reference>
<keyword evidence="2" id="KW-1185">Reference proteome</keyword>
<proteinExistence type="predicted"/>
<evidence type="ECO:0000313" key="1">
    <source>
        <dbReference type="EMBL" id="ATQ69902.1"/>
    </source>
</evidence>
<sequence length="87" mass="9367">MPVPPETKKRNSGLITVHTTASANPRTQNASAAAIAEAENRLFDAMVAKRETKITVLKSEKKPPTPCASSMRKAMMKYLCAPGAPQK</sequence>
<dbReference type="Proteomes" id="UP000230709">
    <property type="component" value="Chromosome"/>
</dbReference>
<dbReference type="EMBL" id="CP023737">
    <property type="protein sequence ID" value="ATQ69902.1"/>
    <property type="molecule type" value="Genomic_DNA"/>
</dbReference>
<dbReference type="KEGG" id="mtw:CQW49_19950"/>
<dbReference type="AlphaFoldDB" id="A0A2D2D4L7"/>
<name>A0A2D2D4L7_METT3</name>
<organism evidence="1 2">
    <name type="scientific">Methylosinus trichosporium (strain ATCC 35070 / NCIMB 11131 / UNIQEM 75 / OB3b)</name>
    <dbReference type="NCBI Taxonomy" id="595536"/>
    <lineage>
        <taxon>Bacteria</taxon>
        <taxon>Pseudomonadati</taxon>
        <taxon>Pseudomonadota</taxon>
        <taxon>Alphaproteobacteria</taxon>
        <taxon>Hyphomicrobiales</taxon>
        <taxon>Methylocystaceae</taxon>
        <taxon>Methylosinus</taxon>
    </lineage>
</organism>
<accession>A0A2D2D4L7</accession>
<gene>
    <name evidence="1" type="ORF">CQW49_19950</name>
</gene>